<keyword evidence="2" id="KW-1185">Reference proteome</keyword>
<sequence>MKSDGQDTNKVEKPSRILTESADAIIIENYEESVERANREREAGDFPAITTEFPYSLPKRFILCRQMQDMVKEIQLNEFKNYYQPAPLRKVFLLKMWMSFLLKRS</sequence>
<dbReference type="Proteomes" id="UP000293142">
    <property type="component" value="Unassembled WGS sequence"/>
</dbReference>
<reference evidence="1 2" key="1">
    <citation type="submission" date="2019-02" db="EMBL/GenBank/DDBJ databases">
        <title>Paenibacillus sp. nov., isolated from surface-sterilized tissue of Thalictrum simplex L.</title>
        <authorList>
            <person name="Tuo L."/>
        </authorList>
    </citation>
    <scope>NUCLEOTIDE SEQUENCE [LARGE SCALE GENOMIC DNA]</scope>
    <source>
        <strain evidence="1 2">N2SHLJ1</strain>
    </source>
</reference>
<proteinExistence type="predicted"/>
<protein>
    <submittedName>
        <fullName evidence="1">Uncharacterized protein</fullName>
    </submittedName>
</protein>
<gene>
    <name evidence="1" type="ORF">EYB31_36970</name>
</gene>
<organism evidence="1 2">
    <name type="scientific">Paenibacillus thalictri</name>
    <dbReference type="NCBI Taxonomy" id="2527873"/>
    <lineage>
        <taxon>Bacteria</taxon>
        <taxon>Bacillati</taxon>
        <taxon>Bacillota</taxon>
        <taxon>Bacilli</taxon>
        <taxon>Bacillales</taxon>
        <taxon>Paenibacillaceae</taxon>
        <taxon>Paenibacillus</taxon>
    </lineage>
</organism>
<dbReference type="RefSeq" id="WP_131018595.1">
    <property type="nucleotide sequence ID" value="NZ_SIRE01000041.1"/>
</dbReference>
<comment type="caution">
    <text evidence="1">The sequence shown here is derived from an EMBL/GenBank/DDBJ whole genome shotgun (WGS) entry which is preliminary data.</text>
</comment>
<accession>A0A4Q9DDB8</accession>
<name>A0A4Q9DDB8_9BACL</name>
<evidence type="ECO:0000313" key="2">
    <source>
        <dbReference type="Proteomes" id="UP000293142"/>
    </source>
</evidence>
<evidence type="ECO:0000313" key="1">
    <source>
        <dbReference type="EMBL" id="TBL69088.1"/>
    </source>
</evidence>
<dbReference type="AlphaFoldDB" id="A0A4Q9DDB8"/>
<dbReference type="EMBL" id="SIRE01000041">
    <property type="protein sequence ID" value="TBL69088.1"/>
    <property type="molecule type" value="Genomic_DNA"/>
</dbReference>